<evidence type="ECO:0000313" key="1">
    <source>
        <dbReference type="EMBL" id="NUB01866.1"/>
    </source>
</evidence>
<dbReference type="RefSeq" id="WP_174472902.1">
    <property type="nucleotide sequence ID" value="NZ_JAGINN010000020.1"/>
</dbReference>
<dbReference type="PANTHER" id="PTHR35193:SF5">
    <property type="entry name" value="FLOCCULATION PROTEIN FLO11"/>
    <property type="match status" value="1"/>
</dbReference>
<dbReference type="Proteomes" id="UP000605086">
    <property type="component" value="Unassembled WGS sequence"/>
</dbReference>
<accession>A0ABX2KGL4</accession>
<dbReference type="PANTHER" id="PTHR35193">
    <property type="entry name" value="MUCIN 13A, CELL SURFACE-ASSOCIATED-RELATED"/>
    <property type="match status" value="1"/>
</dbReference>
<protein>
    <submittedName>
        <fullName evidence="1">Uncharacterized protein</fullName>
    </submittedName>
</protein>
<reference evidence="1 2" key="1">
    <citation type="submission" date="2019-10" db="EMBL/GenBank/DDBJ databases">
        <title>Genome sequence of Azospirillum melinis.</title>
        <authorList>
            <person name="Ambrosini A."/>
            <person name="Sant'Anna F.H."/>
            <person name="Cassan F.D."/>
            <person name="Souza E.M."/>
            <person name="Passaglia L.M.P."/>
        </authorList>
    </citation>
    <scope>NUCLEOTIDE SEQUENCE [LARGE SCALE GENOMIC DNA]</scope>
    <source>
        <strain evidence="1 2">TMCY0552</strain>
    </source>
</reference>
<dbReference type="EMBL" id="WHOS01000031">
    <property type="protein sequence ID" value="NUB01866.1"/>
    <property type="molecule type" value="Genomic_DNA"/>
</dbReference>
<organism evidence="1 2">
    <name type="scientific">Azospirillum melinis</name>
    <dbReference type="NCBI Taxonomy" id="328839"/>
    <lineage>
        <taxon>Bacteria</taxon>
        <taxon>Pseudomonadati</taxon>
        <taxon>Pseudomonadota</taxon>
        <taxon>Alphaproteobacteria</taxon>
        <taxon>Rhodospirillales</taxon>
        <taxon>Azospirillaceae</taxon>
        <taxon>Azospirillum</taxon>
    </lineage>
</organism>
<evidence type="ECO:0000313" key="2">
    <source>
        <dbReference type="Proteomes" id="UP000605086"/>
    </source>
</evidence>
<proteinExistence type="predicted"/>
<sequence length="382" mass="36122">MTTLANMLAAAQRLLTYYNGDEKTAQNPGGLTGVGGMADNWDPCIQDIGTVGTGVGDALSAASTSEGNAAASASAAAGSATAANASKVAAATSAGNAAGSATAAAGSASAASGSATAANASKLAAATSEGNAAGSATTATQQAGIATTKAGEAAGSATAAAGSASTATTKAGEAAASASAASTSAGNAVTSASAAAASAAAAQTFDPATYLAKVGGTLTGWLQTFAGVDTGNLGLRIGEATSGFYRSAAGVLGFVVSGVEVFRTAANGVLHFYRGMTVSVVTLTNAGGVFTPDCAAGVEFDCGTISAAAVIGNPTGVPGAGKAQQISIKWTQDNTGGRVMSFGGNCVNVGGTSANTGAGKTNFAVGKVYSDGKFYYSIVRGA</sequence>
<keyword evidence="2" id="KW-1185">Reference proteome</keyword>
<comment type="caution">
    <text evidence="1">The sequence shown here is derived from an EMBL/GenBank/DDBJ whole genome shotgun (WGS) entry which is preliminary data.</text>
</comment>
<gene>
    <name evidence="1" type="ORF">GBZ48_21675</name>
</gene>
<name>A0ABX2KGL4_9PROT</name>